<dbReference type="EMBL" id="JBFDAA010000014">
    <property type="protein sequence ID" value="KAL1122296.1"/>
    <property type="molecule type" value="Genomic_DNA"/>
</dbReference>
<dbReference type="Gene3D" id="3.50.30.50">
    <property type="entry name" value="Putative cyclase"/>
    <property type="match status" value="1"/>
</dbReference>
<feature type="non-terminal residue" evidence="2">
    <location>
        <position position="1"/>
    </location>
</feature>
<dbReference type="PANTHER" id="PTHR31118:SF12">
    <property type="entry name" value="CYCLASE-LIKE PROTEIN 2"/>
    <property type="match status" value="1"/>
</dbReference>
<evidence type="ECO:0008006" key="4">
    <source>
        <dbReference type="Google" id="ProtNLM"/>
    </source>
</evidence>
<dbReference type="Pfam" id="PF04199">
    <property type="entry name" value="Cyclase"/>
    <property type="match status" value="1"/>
</dbReference>
<evidence type="ECO:0000256" key="1">
    <source>
        <dbReference type="ARBA" id="ARBA00007865"/>
    </source>
</evidence>
<keyword evidence="3" id="KW-1185">Reference proteome</keyword>
<dbReference type="PANTHER" id="PTHR31118">
    <property type="entry name" value="CYCLASE-LIKE PROTEIN 2"/>
    <property type="match status" value="1"/>
</dbReference>
<evidence type="ECO:0000313" key="2">
    <source>
        <dbReference type="EMBL" id="KAL1122296.1"/>
    </source>
</evidence>
<dbReference type="SUPFAM" id="SSF102198">
    <property type="entry name" value="Putative cyclase"/>
    <property type="match status" value="1"/>
</dbReference>
<proteinExistence type="inferred from homology"/>
<dbReference type="AlphaFoldDB" id="A0ABD0Y4E4"/>
<accession>A0ABD0Y4E4</accession>
<dbReference type="InterPro" id="IPR007325">
    <property type="entry name" value="KFase/CYL"/>
</dbReference>
<dbReference type="InterPro" id="IPR037175">
    <property type="entry name" value="KFase_sf"/>
</dbReference>
<reference evidence="2 3" key="1">
    <citation type="submission" date="2024-07" db="EMBL/GenBank/DDBJ databases">
        <title>Chromosome-level genome assembly of the water stick insect Ranatra chinensis (Heteroptera: Nepidae).</title>
        <authorList>
            <person name="Liu X."/>
        </authorList>
    </citation>
    <scope>NUCLEOTIDE SEQUENCE [LARGE SCALE GENOMIC DNA]</scope>
    <source>
        <strain evidence="2">Cailab_2021Rc</strain>
        <tissue evidence="2">Muscle</tissue>
    </source>
</reference>
<evidence type="ECO:0000313" key="3">
    <source>
        <dbReference type="Proteomes" id="UP001558652"/>
    </source>
</evidence>
<comment type="similarity">
    <text evidence="1">Belongs to the Cyclase 1 superfamily.</text>
</comment>
<name>A0ABD0Y4E4_9HEMI</name>
<comment type="caution">
    <text evidence="2">The sequence shown here is derived from an EMBL/GenBank/DDBJ whole genome shotgun (WGS) entry which is preliminary data.</text>
</comment>
<gene>
    <name evidence="2" type="ORF">AAG570_003701</name>
</gene>
<sequence length="192" mass="21194">WYASNVFKTSEHSGTHLDAPYHFYKEGRKVAQIPLEKLNVLGVLIDVSKDVGNNTDYTLPVQKLDSWVSDHGPLSERTVVLLKYGWHARHKNRTLYMGSATPPYSFPGLSEEAVQWIVDNGKVVGVGTDAASIDSGASKTLPAHRILTKNDIYILENVAIDEDLPPTFDLLVLPMKIRNGTGAPCRVVAILK</sequence>
<dbReference type="Proteomes" id="UP001558652">
    <property type="component" value="Unassembled WGS sequence"/>
</dbReference>
<organism evidence="2 3">
    <name type="scientific">Ranatra chinensis</name>
    <dbReference type="NCBI Taxonomy" id="642074"/>
    <lineage>
        <taxon>Eukaryota</taxon>
        <taxon>Metazoa</taxon>
        <taxon>Ecdysozoa</taxon>
        <taxon>Arthropoda</taxon>
        <taxon>Hexapoda</taxon>
        <taxon>Insecta</taxon>
        <taxon>Pterygota</taxon>
        <taxon>Neoptera</taxon>
        <taxon>Paraneoptera</taxon>
        <taxon>Hemiptera</taxon>
        <taxon>Heteroptera</taxon>
        <taxon>Panheteroptera</taxon>
        <taxon>Nepomorpha</taxon>
        <taxon>Nepidae</taxon>
        <taxon>Ranatrinae</taxon>
        <taxon>Ranatra</taxon>
    </lineage>
</organism>
<protein>
    <recommendedName>
        <fullName evidence="4">Cyclase</fullName>
    </recommendedName>
</protein>